<evidence type="ECO:0000256" key="2">
    <source>
        <dbReference type="ARBA" id="ARBA00006247"/>
    </source>
</evidence>
<dbReference type="Gene3D" id="3.40.630.10">
    <property type="entry name" value="Zn peptidases"/>
    <property type="match status" value="2"/>
</dbReference>
<evidence type="ECO:0000313" key="9">
    <source>
        <dbReference type="EMBL" id="QIL47296.1"/>
    </source>
</evidence>
<dbReference type="Proteomes" id="UP000501747">
    <property type="component" value="Chromosome"/>
</dbReference>
<gene>
    <name evidence="9" type="ORF">G7082_01500</name>
</gene>
<dbReference type="InterPro" id="IPR010964">
    <property type="entry name" value="M20A_pepV-rel"/>
</dbReference>
<dbReference type="GO" id="GO:0006508">
    <property type="term" value="P:proteolysis"/>
    <property type="evidence" value="ECO:0007669"/>
    <property type="project" value="UniProtKB-KW"/>
</dbReference>
<keyword evidence="3" id="KW-0645">Protease</keyword>
<dbReference type="InterPro" id="IPR050072">
    <property type="entry name" value="Peptidase_M20A"/>
</dbReference>
<dbReference type="InterPro" id="IPR002933">
    <property type="entry name" value="Peptidase_M20"/>
</dbReference>
<dbReference type="GO" id="GO:0008270">
    <property type="term" value="F:zinc ion binding"/>
    <property type="evidence" value="ECO:0007669"/>
    <property type="project" value="InterPro"/>
</dbReference>
<dbReference type="PANTHER" id="PTHR43808:SF31">
    <property type="entry name" value="N-ACETYL-L-CITRULLINE DEACETYLASE"/>
    <property type="match status" value="1"/>
</dbReference>
<dbReference type="Pfam" id="PF01546">
    <property type="entry name" value="Peptidase_M20"/>
    <property type="match status" value="1"/>
</dbReference>
<keyword evidence="5" id="KW-0378">Hydrolase</keyword>
<sequence length="435" mass="48429">MNPDLIKQKIKEVEPLFIQGLTKIMKINSVKGEATEIAPFGNGPKKALLATLDLAEELGFKTKMVDNAVGYAQLGEDNEEYIGIIGHLDVVHEGTNWDYPPFDLTLNNDCFYGRGVLDNKGPILANLYALYVLKELNFPFTKTIRIMFGTDEESGSADIPMYLAHEKPPMYGYTPDCKYPAVYGERGVLCIKLVTQITDNSLNSLTSFNGNFDRSAVPDSLSFSISQNDYALTGKRAPSNAPDLGENVITLFAQKMVQENLVSGEFFEYLTWLSNSFHEKHDGSGLGIDFFDAESGKLSLTPVNLEFQKDTIILEFSTRYPVSITKDQIIEQLQKVLPLETNLSITREMSSTKFDPHHPMIQKMTKVYEALTGLDGTPVTTTGATYARSMPNIIAFGPSFPGQKGIAHNKNEYMDKVDLMKNLEIYTYLLAELGV</sequence>
<reference evidence="9 10" key="1">
    <citation type="submission" date="2020-03" db="EMBL/GenBank/DDBJ databases">
        <title>Vagococcus sp. nov., isolated from beetles.</title>
        <authorList>
            <person name="Hyun D.-W."/>
            <person name="Bae J.-W."/>
        </authorList>
    </citation>
    <scope>NUCLEOTIDE SEQUENCE [LARGE SCALE GENOMIC DNA]</scope>
    <source>
        <strain evidence="9 10">HDW17B</strain>
    </source>
</reference>
<keyword evidence="10" id="KW-1185">Reference proteome</keyword>
<dbReference type="GO" id="GO:0006526">
    <property type="term" value="P:L-arginine biosynthetic process"/>
    <property type="evidence" value="ECO:0007669"/>
    <property type="project" value="TreeGrafter"/>
</dbReference>
<evidence type="ECO:0000256" key="7">
    <source>
        <dbReference type="ARBA" id="ARBA00022997"/>
    </source>
</evidence>
<keyword evidence="8" id="KW-0482">Metalloprotease</keyword>
<evidence type="ECO:0000256" key="8">
    <source>
        <dbReference type="ARBA" id="ARBA00023049"/>
    </source>
</evidence>
<dbReference type="RefSeq" id="WP_166033407.1">
    <property type="nucleotide sequence ID" value="NZ_CP049887.1"/>
</dbReference>
<name>A0A6G8AQL5_9ENTE</name>
<dbReference type="SUPFAM" id="SSF55031">
    <property type="entry name" value="Bacterial exopeptidase dimerisation domain"/>
    <property type="match status" value="1"/>
</dbReference>
<dbReference type="KEGG" id="vhy:G7082_01500"/>
<dbReference type="NCBIfam" id="TIGR01887">
    <property type="entry name" value="dipeptidaselike"/>
    <property type="match status" value="1"/>
</dbReference>
<evidence type="ECO:0000256" key="1">
    <source>
        <dbReference type="ARBA" id="ARBA00001947"/>
    </source>
</evidence>
<dbReference type="PROSITE" id="PS00758">
    <property type="entry name" value="ARGE_DAPE_CPG2_1"/>
    <property type="match status" value="1"/>
</dbReference>
<dbReference type="InterPro" id="IPR036264">
    <property type="entry name" value="Bact_exopeptidase_dim_dom"/>
</dbReference>
<dbReference type="AlphaFoldDB" id="A0A6G8AQL5"/>
<evidence type="ECO:0000256" key="6">
    <source>
        <dbReference type="ARBA" id="ARBA00022833"/>
    </source>
</evidence>
<evidence type="ECO:0000256" key="4">
    <source>
        <dbReference type="ARBA" id="ARBA00022723"/>
    </source>
</evidence>
<proteinExistence type="inferred from homology"/>
<keyword evidence="6" id="KW-0862">Zinc</keyword>
<evidence type="ECO:0000256" key="5">
    <source>
        <dbReference type="ARBA" id="ARBA00022801"/>
    </source>
</evidence>
<evidence type="ECO:0000313" key="10">
    <source>
        <dbReference type="Proteomes" id="UP000501747"/>
    </source>
</evidence>
<comment type="cofactor">
    <cofactor evidence="1">
        <name>Zn(2+)</name>
        <dbReference type="ChEBI" id="CHEBI:29105"/>
    </cofactor>
</comment>
<dbReference type="GO" id="GO:0016805">
    <property type="term" value="F:dipeptidase activity"/>
    <property type="evidence" value="ECO:0007669"/>
    <property type="project" value="UniProtKB-KW"/>
</dbReference>
<evidence type="ECO:0000256" key="3">
    <source>
        <dbReference type="ARBA" id="ARBA00022670"/>
    </source>
</evidence>
<dbReference type="GO" id="GO:0008237">
    <property type="term" value="F:metallopeptidase activity"/>
    <property type="evidence" value="ECO:0007669"/>
    <property type="project" value="UniProtKB-KW"/>
</dbReference>
<dbReference type="InterPro" id="IPR001261">
    <property type="entry name" value="ArgE/DapE_CS"/>
</dbReference>
<keyword evidence="4" id="KW-0479">Metal-binding</keyword>
<protein>
    <submittedName>
        <fullName evidence="9">M20 family metallopeptidase</fullName>
    </submittedName>
</protein>
<organism evidence="9 10">
    <name type="scientific">Vagococcus hydrophili</name>
    <dbReference type="NCBI Taxonomy" id="2714947"/>
    <lineage>
        <taxon>Bacteria</taxon>
        <taxon>Bacillati</taxon>
        <taxon>Bacillota</taxon>
        <taxon>Bacilli</taxon>
        <taxon>Lactobacillales</taxon>
        <taxon>Enterococcaceae</taxon>
        <taxon>Vagococcus</taxon>
    </lineage>
</organism>
<dbReference type="GO" id="GO:0008777">
    <property type="term" value="F:acetylornithine deacetylase activity"/>
    <property type="evidence" value="ECO:0007669"/>
    <property type="project" value="TreeGrafter"/>
</dbReference>
<comment type="similarity">
    <text evidence="2">Belongs to the peptidase M20A family.</text>
</comment>
<dbReference type="SUPFAM" id="SSF53187">
    <property type="entry name" value="Zn-dependent exopeptidases"/>
    <property type="match status" value="1"/>
</dbReference>
<dbReference type="PANTHER" id="PTHR43808">
    <property type="entry name" value="ACETYLORNITHINE DEACETYLASE"/>
    <property type="match status" value="1"/>
</dbReference>
<keyword evidence="7" id="KW-0224">Dipeptidase</keyword>
<accession>A0A6G8AQL5</accession>
<dbReference type="EMBL" id="CP049887">
    <property type="protein sequence ID" value="QIL47296.1"/>
    <property type="molecule type" value="Genomic_DNA"/>
</dbReference>